<gene>
    <name evidence="1" type="ORF">FA95DRAFT_1605481</name>
</gene>
<dbReference type="Proteomes" id="UP000814033">
    <property type="component" value="Unassembled WGS sequence"/>
</dbReference>
<proteinExistence type="predicted"/>
<evidence type="ECO:0000313" key="2">
    <source>
        <dbReference type="Proteomes" id="UP000814033"/>
    </source>
</evidence>
<reference evidence="1" key="1">
    <citation type="submission" date="2021-02" db="EMBL/GenBank/DDBJ databases">
        <authorList>
            <consortium name="DOE Joint Genome Institute"/>
            <person name="Ahrendt S."/>
            <person name="Looney B.P."/>
            <person name="Miyauchi S."/>
            <person name="Morin E."/>
            <person name="Drula E."/>
            <person name="Courty P.E."/>
            <person name="Chicoki N."/>
            <person name="Fauchery L."/>
            <person name="Kohler A."/>
            <person name="Kuo A."/>
            <person name="Labutti K."/>
            <person name="Pangilinan J."/>
            <person name="Lipzen A."/>
            <person name="Riley R."/>
            <person name="Andreopoulos W."/>
            <person name="He G."/>
            <person name="Johnson J."/>
            <person name="Barry K.W."/>
            <person name="Grigoriev I.V."/>
            <person name="Nagy L."/>
            <person name="Hibbett D."/>
            <person name="Henrissat B."/>
            <person name="Matheny P.B."/>
            <person name="Labbe J."/>
            <person name="Martin F."/>
        </authorList>
    </citation>
    <scope>NUCLEOTIDE SEQUENCE</scope>
    <source>
        <strain evidence="1">FP105234-sp</strain>
    </source>
</reference>
<dbReference type="EMBL" id="MU275891">
    <property type="protein sequence ID" value="KAI0048154.1"/>
    <property type="molecule type" value="Genomic_DNA"/>
</dbReference>
<accession>A0ACB8RVA5</accession>
<sequence length="135" mass="13184">MFSRLSTVVFVALAGYAAAMPGGGKPTTTSTPPVTTTVTVTAPPTTSTVPASSCTTGSLQCCDSTAPATSTAVAPLLGLLGIVVQGVDVIVGLTCDPITVIGVGSDGCSAQTVCCDDDDFKGVVAIGCTPVDISL</sequence>
<organism evidence="1 2">
    <name type="scientific">Auriscalpium vulgare</name>
    <dbReference type="NCBI Taxonomy" id="40419"/>
    <lineage>
        <taxon>Eukaryota</taxon>
        <taxon>Fungi</taxon>
        <taxon>Dikarya</taxon>
        <taxon>Basidiomycota</taxon>
        <taxon>Agaricomycotina</taxon>
        <taxon>Agaricomycetes</taxon>
        <taxon>Russulales</taxon>
        <taxon>Auriscalpiaceae</taxon>
        <taxon>Auriscalpium</taxon>
    </lineage>
</organism>
<comment type="caution">
    <text evidence="1">The sequence shown here is derived from an EMBL/GenBank/DDBJ whole genome shotgun (WGS) entry which is preliminary data.</text>
</comment>
<reference evidence="1" key="2">
    <citation type="journal article" date="2022" name="New Phytol.">
        <title>Evolutionary transition to the ectomycorrhizal habit in the genomes of a hyperdiverse lineage of mushroom-forming fungi.</title>
        <authorList>
            <person name="Looney B."/>
            <person name="Miyauchi S."/>
            <person name="Morin E."/>
            <person name="Drula E."/>
            <person name="Courty P.E."/>
            <person name="Kohler A."/>
            <person name="Kuo A."/>
            <person name="LaButti K."/>
            <person name="Pangilinan J."/>
            <person name="Lipzen A."/>
            <person name="Riley R."/>
            <person name="Andreopoulos W."/>
            <person name="He G."/>
            <person name="Johnson J."/>
            <person name="Nolan M."/>
            <person name="Tritt A."/>
            <person name="Barry K.W."/>
            <person name="Grigoriev I.V."/>
            <person name="Nagy L.G."/>
            <person name="Hibbett D."/>
            <person name="Henrissat B."/>
            <person name="Matheny P.B."/>
            <person name="Labbe J."/>
            <person name="Martin F.M."/>
        </authorList>
    </citation>
    <scope>NUCLEOTIDE SEQUENCE</scope>
    <source>
        <strain evidence="1">FP105234-sp</strain>
    </source>
</reference>
<keyword evidence="2" id="KW-1185">Reference proteome</keyword>
<evidence type="ECO:0000313" key="1">
    <source>
        <dbReference type="EMBL" id="KAI0048154.1"/>
    </source>
</evidence>
<protein>
    <submittedName>
        <fullName evidence="1">Fungal hydrophobin</fullName>
    </submittedName>
</protein>
<name>A0ACB8RVA5_9AGAM</name>